<keyword evidence="2" id="KW-0503">Monooxygenase</keyword>
<proteinExistence type="predicted"/>
<name>A0A562UWT1_9SPHN</name>
<sequence length="101" mass="11052">MIIITGTVSLDPAKRDEAINLGCEHSARSRAEDGCISHNCYLDAEDANRMHFFEQWRDMDAVKAHFAVPESGEFVREVAALASAPPEIAIYAADTIEGAPF</sequence>
<dbReference type="AlphaFoldDB" id="A0A562UWT1"/>
<keyword evidence="3" id="KW-1185">Reference proteome</keyword>
<dbReference type="OrthoDB" id="287932at2"/>
<dbReference type="Gene3D" id="3.30.70.100">
    <property type="match status" value="1"/>
</dbReference>
<gene>
    <name evidence="2" type="ORF">JN10_1675</name>
</gene>
<organism evidence="2 3">
    <name type="scientific">Altererythrobacter ishigakiensis</name>
    <dbReference type="NCBI Taxonomy" id="476157"/>
    <lineage>
        <taxon>Bacteria</taxon>
        <taxon>Pseudomonadati</taxon>
        <taxon>Pseudomonadota</taxon>
        <taxon>Alphaproteobacteria</taxon>
        <taxon>Sphingomonadales</taxon>
        <taxon>Erythrobacteraceae</taxon>
        <taxon>Altererythrobacter</taxon>
    </lineage>
</organism>
<dbReference type="PANTHER" id="PTHR33336:SF15">
    <property type="entry name" value="ABM DOMAIN-CONTAINING PROTEIN"/>
    <property type="match status" value="1"/>
</dbReference>
<evidence type="ECO:0000313" key="2">
    <source>
        <dbReference type="EMBL" id="TWJ10018.1"/>
    </source>
</evidence>
<dbReference type="PROSITE" id="PS51725">
    <property type="entry name" value="ABM"/>
    <property type="match status" value="1"/>
</dbReference>
<reference evidence="2 3" key="1">
    <citation type="submission" date="2019-07" db="EMBL/GenBank/DDBJ databases">
        <title>Genomic Encyclopedia of Archaeal and Bacterial Type Strains, Phase II (KMG-II): from individual species to whole genera.</title>
        <authorList>
            <person name="Goeker M."/>
        </authorList>
    </citation>
    <scope>NUCLEOTIDE SEQUENCE [LARGE SCALE GENOMIC DNA]</scope>
    <source>
        <strain evidence="2 3">ATCC BAA-2084</strain>
    </source>
</reference>
<accession>A0A562UWT1</accession>
<comment type="caution">
    <text evidence="2">The sequence shown here is derived from an EMBL/GenBank/DDBJ whole genome shotgun (WGS) entry which is preliminary data.</text>
</comment>
<dbReference type="STRING" id="476157.GCA_001663155_01682"/>
<dbReference type="InterPro" id="IPR050744">
    <property type="entry name" value="AI-2_Isomerase_LsrG"/>
</dbReference>
<dbReference type="InterPro" id="IPR011008">
    <property type="entry name" value="Dimeric_a/b-barrel"/>
</dbReference>
<dbReference type="InterPro" id="IPR007138">
    <property type="entry name" value="ABM_dom"/>
</dbReference>
<dbReference type="Pfam" id="PF03992">
    <property type="entry name" value="ABM"/>
    <property type="match status" value="1"/>
</dbReference>
<protein>
    <submittedName>
        <fullName evidence="2">Quinol monooxygenase YgiN</fullName>
    </submittedName>
</protein>
<evidence type="ECO:0000313" key="3">
    <source>
        <dbReference type="Proteomes" id="UP000320547"/>
    </source>
</evidence>
<dbReference type="PANTHER" id="PTHR33336">
    <property type="entry name" value="QUINOL MONOOXYGENASE YGIN-RELATED"/>
    <property type="match status" value="1"/>
</dbReference>
<feature type="domain" description="ABM" evidence="1">
    <location>
        <begin position="2"/>
        <end position="91"/>
    </location>
</feature>
<dbReference type="EMBL" id="VLLK01000001">
    <property type="protein sequence ID" value="TWJ10018.1"/>
    <property type="molecule type" value="Genomic_DNA"/>
</dbReference>
<dbReference type="RefSeq" id="WP_067599777.1">
    <property type="nucleotide sequence ID" value="NZ_CP015963.1"/>
</dbReference>
<dbReference type="Proteomes" id="UP000320547">
    <property type="component" value="Unassembled WGS sequence"/>
</dbReference>
<evidence type="ECO:0000259" key="1">
    <source>
        <dbReference type="PROSITE" id="PS51725"/>
    </source>
</evidence>
<dbReference type="SUPFAM" id="SSF54909">
    <property type="entry name" value="Dimeric alpha+beta barrel"/>
    <property type="match status" value="1"/>
</dbReference>
<keyword evidence="2" id="KW-0560">Oxidoreductase</keyword>
<dbReference type="GO" id="GO:0004497">
    <property type="term" value="F:monooxygenase activity"/>
    <property type="evidence" value="ECO:0007669"/>
    <property type="project" value="UniProtKB-KW"/>
</dbReference>